<protein>
    <submittedName>
        <fullName evidence="1">Uncharacterized protein</fullName>
    </submittedName>
</protein>
<keyword evidence="2" id="KW-1185">Reference proteome</keyword>
<reference evidence="2" key="2">
    <citation type="submission" date="2015-01" db="EMBL/GenBank/DDBJ databases">
        <title>Evolutionary Origins and Diversification of the Mycorrhizal Mutualists.</title>
        <authorList>
            <consortium name="DOE Joint Genome Institute"/>
            <consortium name="Mycorrhizal Genomics Consortium"/>
            <person name="Kohler A."/>
            <person name="Kuo A."/>
            <person name="Nagy L.G."/>
            <person name="Floudas D."/>
            <person name="Copeland A."/>
            <person name="Barry K.W."/>
            <person name="Cichocki N."/>
            <person name="Veneault-Fourrey C."/>
            <person name="LaButti K."/>
            <person name="Lindquist E.A."/>
            <person name="Lipzen A."/>
            <person name="Lundell T."/>
            <person name="Morin E."/>
            <person name="Murat C."/>
            <person name="Riley R."/>
            <person name="Ohm R."/>
            <person name="Sun H."/>
            <person name="Tunlid A."/>
            <person name="Henrissat B."/>
            <person name="Grigoriev I.V."/>
            <person name="Hibbett D.S."/>
            <person name="Martin F."/>
        </authorList>
    </citation>
    <scope>NUCLEOTIDE SEQUENCE [LARGE SCALE GENOMIC DNA]</scope>
    <source>
        <strain evidence="2">F 1598</strain>
    </source>
</reference>
<dbReference type="InParanoid" id="A0A0C3FBT4"/>
<evidence type="ECO:0000313" key="2">
    <source>
        <dbReference type="Proteomes" id="UP000054166"/>
    </source>
</evidence>
<dbReference type="HOGENOM" id="CLU_2549254_0_0_1"/>
<dbReference type="EMBL" id="KN833027">
    <property type="protein sequence ID" value="KIM77176.1"/>
    <property type="molecule type" value="Genomic_DNA"/>
</dbReference>
<gene>
    <name evidence="1" type="ORF">PILCRDRAFT_825524</name>
</gene>
<accession>A0A0C3FBT4</accession>
<reference evidence="1 2" key="1">
    <citation type="submission" date="2014-04" db="EMBL/GenBank/DDBJ databases">
        <authorList>
            <consortium name="DOE Joint Genome Institute"/>
            <person name="Kuo A."/>
            <person name="Tarkka M."/>
            <person name="Buscot F."/>
            <person name="Kohler A."/>
            <person name="Nagy L.G."/>
            <person name="Floudas D."/>
            <person name="Copeland A."/>
            <person name="Barry K.W."/>
            <person name="Cichocki N."/>
            <person name="Veneault-Fourrey C."/>
            <person name="LaButti K."/>
            <person name="Lindquist E.A."/>
            <person name="Lipzen A."/>
            <person name="Lundell T."/>
            <person name="Morin E."/>
            <person name="Murat C."/>
            <person name="Sun H."/>
            <person name="Tunlid A."/>
            <person name="Henrissat B."/>
            <person name="Grigoriev I.V."/>
            <person name="Hibbett D.S."/>
            <person name="Martin F."/>
            <person name="Nordberg H.P."/>
            <person name="Cantor M.N."/>
            <person name="Hua S.X."/>
        </authorList>
    </citation>
    <scope>NUCLEOTIDE SEQUENCE [LARGE SCALE GENOMIC DNA]</scope>
    <source>
        <strain evidence="1 2">F 1598</strain>
    </source>
</reference>
<evidence type="ECO:0000313" key="1">
    <source>
        <dbReference type="EMBL" id="KIM77176.1"/>
    </source>
</evidence>
<name>A0A0C3FBT4_PILCF</name>
<organism evidence="1 2">
    <name type="scientific">Piloderma croceum (strain F 1598)</name>
    <dbReference type="NCBI Taxonomy" id="765440"/>
    <lineage>
        <taxon>Eukaryota</taxon>
        <taxon>Fungi</taxon>
        <taxon>Dikarya</taxon>
        <taxon>Basidiomycota</taxon>
        <taxon>Agaricomycotina</taxon>
        <taxon>Agaricomycetes</taxon>
        <taxon>Agaricomycetidae</taxon>
        <taxon>Atheliales</taxon>
        <taxon>Atheliaceae</taxon>
        <taxon>Piloderma</taxon>
    </lineage>
</organism>
<proteinExistence type="predicted"/>
<sequence length="84" mass="9451">MYYDCHHPMTLFLSTRSQSIGGHPSRMSILYGSHTQDFGKYGRNHGSGVHFHRYPVEGREDIPTTVVMMMAVPEGIIQLEPSAT</sequence>
<dbReference type="Proteomes" id="UP000054166">
    <property type="component" value="Unassembled WGS sequence"/>
</dbReference>
<dbReference type="AlphaFoldDB" id="A0A0C3FBT4"/>
<feature type="non-terminal residue" evidence="1">
    <location>
        <position position="84"/>
    </location>
</feature>